<evidence type="ECO:0000313" key="1">
    <source>
        <dbReference type="EMBL" id="WFR80883.1"/>
    </source>
</evidence>
<dbReference type="Proteomes" id="UP001219584">
    <property type="component" value="Chromosome"/>
</dbReference>
<proteinExistence type="predicted"/>
<dbReference type="EMBL" id="CP121464">
    <property type="protein sequence ID" value="WFR80883.1"/>
    <property type="molecule type" value="Genomic_DNA"/>
</dbReference>
<sequence length="299" mass="33470">MNNKKMTENSQLAATARMFSSVVVQELARQGRSRTFARLLGESALHEVVSGSAPLSAFFESAFALLTRKNFRYEYAYRAAVTHKILLGIHSLNTASMLSEFRIGTCKADLVILNGASTVYEIKSERDNLDRLPNQIAAYFKVFSRVNIITSENHIDAVLDSVPDDVGVLLLNSRLKISPVREAQDRLKDLCPLTLLDSLHRNEAFEILKYFGVPIPDVPNTRIHSELATIFSRLPPNKLHECMIRVLKETRSLLPLSELARALPKSLKPLAFSSSIRERDHERLIASLSTPVAEALTWA</sequence>
<accession>A0ABY8I7I3</accession>
<gene>
    <name evidence="1" type="ORF">P9875_06890</name>
</gene>
<protein>
    <submittedName>
        <fullName evidence="1">Sce7726 family protein</fullName>
    </submittedName>
</protein>
<evidence type="ECO:0000313" key="2">
    <source>
        <dbReference type="Proteomes" id="UP001219584"/>
    </source>
</evidence>
<keyword evidence="2" id="KW-1185">Reference proteome</keyword>
<dbReference type="InterPro" id="IPR047729">
    <property type="entry name" value="Sce7726-like"/>
</dbReference>
<dbReference type="RefSeq" id="WP_278317913.1">
    <property type="nucleotide sequence ID" value="NZ_CP121464.1"/>
</dbReference>
<name>A0ABY8I7I3_9BURK</name>
<organism evidence="1 2">
    <name type="scientific">Janthinobacterium rivuli</name>
    <dbReference type="NCBI Taxonomy" id="2751478"/>
    <lineage>
        <taxon>Bacteria</taxon>
        <taxon>Pseudomonadati</taxon>
        <taxon>Pseudomonadota</taxon>
        <taxon>Betaproteobacteria</taxon>
        <taxon>Burkholderiales</taxon>
        <taxon>Oxalobacteraceae</taxon>
        <taxon>Janthinobacterium</taxon>
    </lineage>
</organism>
<dbReference type="NCBIfam" id="NF033832">
    <property type="entry name" value="sce7726_fam"/>
    <property type="match status" value="1"/>
</dbReference>
<reference evidence="1 2" key="1">
    <citation type="submission" date="2023-04" db="EMBL/GenBank/DDBJ databases">
        <title>Nanopore sequencing of Janthinobacterium from water.</title>
        <authorList>
            <person name="Ciuchcinski K."/>
            <person name="Rokowska A."/>
            <person name="Dziewit L."/>
        </authorList>
    </citation>
    <scope>NUCLEOTIDE SEQUENCE [LARGE SCALE GENOMIC DNA]</scope>
    <source>
        <strain evidence="1 2">DEMB2</strain>
    </source>
</reference>